<dbReference type="GO" id="GO:0045892">
    <property type="term" value="P:negative regulation of DNA-templated transcription"/>
    <property type="evidence" value="ECO:0007669"/>
    <property type="project" value="UniProtKB-ARBA"/>
</dbReference>
<dbReference type="EMBL" id="MGAG01000030">
    <property type="protein sequence ID" value="OGK40052.1"/>
    <property type="molecule type" value="Genomic_DNA"/>
</dbReference>
<sequence>MHITYKNNLLHRMKIARGHFDKVIRMVEADEYCLDVTQQTYAIQNALKKIDEVILEHHLKTCVKEAIISDKQVDEKVKEILEVFKRK</sequence>
<gene>
    <name evidence="7" type="ORF">A2954_01935</name>
</gene>
<dbReference type="Pfam" id="PF02583">
    <property type="entry name" value="Trns_repr_metal"/>
    <property type="match status" value="1"/>
</dbReference>
<dbReference type="GO" id="GO:0005737">
    <property type="term" value="C:cytoplasm"/>
    <property type="evidence" value="ECO:0007669"/>
    <property type="project" value="UniProtKB-SubCell"/>
</dbReference>
<reference evidence="7 8" key="1">
    <citation type="journal article" date="2016" name="Nat. Commun.">
        <title>Thousands of microbial genomes shed light on interconnected biogeochemical processes in an aquifer system.</title>
        <authorList>
            <person name="Anantharaman K."/>
            <person name="Brown C.T."/>
            <person name="Hug L.A."/>
            <person name="Sharon I."/>
            <person name="Castelle C.J."/>
            <person name="Probst A.J."/>
            <person name="Thomas B.C."/>
            <person name="Singh A."/>
            <person name="Wilkins M.J."/>
            <person name="Karaoz U."/>
            <person name="Brodie E.L."/>
            <person name="Williams K.H."/>
            <person name="Hubbard S.S."/>
            <person name="Banfield J.F."/>
        </authorList>
    </citation>
    <scope>NUCLEOTIDE SEQUENCE [LARGE SCALE GENOMIC DNA]</scope>
</reference>
<comment type="subcellular location">
    <subcellularLocation>
        <location evidence="1">Cytoplasm</location>
    </subcellularLocation>
</comment>
<dbReference type="PANTHER" id="PTHR33677:SF4">
    <property type="entry name" value="COPPER-SENSING TRANSCRIPTIONAL REPRESSOR CSOR"/>
    <property type="match status" value="1"/>
</dbReference>
<dbReference type="PANTHER" id="PTHR33677">
    <property type="entry name" value="TRANSCRIPTIONAL REPRESSOR FRMR-RELATED"/>
    <property type="match status" value="1"/>
</dbReference>
<accession>A0A1F7I9R0</accession>
<protein>
    <recommendedName>
        <fullName evidence="5">Copper-sensing transcriptional repressor CsoR</fullName>
    </recommendedName>
    <alternativeName>
        <fullName evidence="6">Copper-sensitive operon repressor</fullName>
    </alternativeName>
</protein>
<proteinExistence type="predicted"/>
<keyword evidence="3" id="KW-0963">Cytoplasm</keyword>
<name>A0A1F7I9R0_9BACT</name>
<dbReference type="GO" id="GO:0003677">
    <property type="term" value="F:DNA binding"/>
    <property type="evidence" value="ECO:0007669"/>
    <property type="project" value="InterPro"/>
</dbReference>
<organism evidence="7 8">
    <name type="scientific">Candidatus Roizmanbacteria bacterium RIFCSPLOWO2_01_FULL_37_12</name>
    <dbReference type="NCBI Taxonomy" id="1802056"/>
    <lineage>
        <taxon>Bacteria</taxon>
        <taxon>Candidatus Roizmaniibacteriota</taxon>
    </lineage>
</organism>
<evidence type="ECO:0000256" key="4">
    <source>
        <dbReference type="ARBA" id="ARBA00022723"/>
    </source>
</evidence>
<evidence type="ECO:0000256" key="6">
    <source>
        <dbReference type="ARBA" id="ARBA00041544"/>
    </source>
</evidence>
<evidence type="ECO:0000256" key="2">
    <source>
        <dbReference type="ARBA" id="ARBA00011738"/>
    </source>
</evidence>
<evidence type="ECO:0000256" key="5">
    <source>
        <dbReference type="ARBA" id="ARBA00039938"/>
    </source>
</evidence>
<evidence type="ECO:0000313" key="7">
    <source>
        <dbReference type="EMBL" id="OGK40052.1"/>
    </source>
</evidence>
<keyword evidence="4" id="KW-0479">Metal-binding</keyword>
<evidence type="ECO:0000256" key="3">
    <source>
        <dbReference type="ARBA" id="ARBA00022490"/>
    </source>
</evidence>
<dbReference type="InterPro" id="IPR003735">
    <property type="entry name" value="Metal_Tscrpt_repr"/>
</dbReference>
<dbReference type="InterPro" id="IPR038390">
    <property type="entry name" value="Metal_Tscrpt_repr_sf"/>
</dbReference>
<evidence type="ECO:0000313" key="8">
    <source>
        <dbReference type="Proteomes" id="UP000177698"/>
    </source>
</evidence>
<dbReference type="Gene3D" id="1.20.58.1000">
    <property type="entry name" value="Metal-sensitive repressor, helix protomer"/>
    <property type="match status" value="1"/>
</dbReference>
<evidence type="ECO:0000256" key="1">
    <source>
        <dbReference type="ARBA" id="ARBA00004496"/>
    </source>
</evidence>
<comment type="caution">
    <text evidence="7">The sequence shown here is derived from an EMBL/GenBank/DDBJ whole genome shotgun (WGS) entry which is preliminary data.</text>
</comment>
<dbReference type="STRING" id="1802056.A2954_01935"/>
<comment type="subunit">
    <text evidence="2">Homodimer.</text>
</comment>
<dbReference type="AlphaFoldDB" id="A0A1F7I9R0"/>
<dbReference type="Proteomes" id="UP000177698">
    <property type="component" value="Unassembled WGS sequence"/>
</dbReference>
<dbReference type="GO" id="GO:0046872">
    <property type="term" value="F:metal ion binding"/>
    <property type="evidence" value="ECO:0007669"/>
    <property type="project" value="UniProtKB-KW"/>
</dbReference>